<dbReference type="InterPro" id="IPR031571">
    <property type="entry name" value="RcpC_dom"/>
</dbReference>
<accession>A0A081N736</accession>
<reference evidence="2 3" key="1">
    <citation type="submission" date="2014-06" db="EMBL/GenBank/DDBJ databases">
        <title>Whole Genome Sequences of Three Symbiotic Endozoicomonas Bacteria.</title>
        <authorList>
            <person name="Neave M.J."/>
            <person name="Apprill A."/>
            <person name="Voolstra C.R."/>
        </authorList>
    </citation>
    <scope>NUCLEOTIDE SEQUENCE [LARGE SCALE GENOMIC DNA]</scope>
    <source>
        <strain evidence="2 3">LMG 24815</strain>
    </source>
</reference>
<name>A0A081N736_9GAMM</name>
<dbReference type="InterPro" id="IPR017592">
    <property type="entry name" value="Pilus_assmbl_Flp-typ_CpaB"/>
</dbReference>
<feature type="domain" description="Flp pilus assembly protein RcpC/CpaB" evidence="1">
    <location>
        <begin position="116"/>
        <end position="217"/>
    </location>
</feature>
<organism evidence="2 3">
    <name type="scientific">Endozoicomonas montiporae</name>
    <dbReference type="NCBI Taxonomy" id="1027273"/>
    <lineage>
        <taxon>Bacteria</taxon>
        <taxon>Pseudomonadati</taxon>
        <taxon>Pseudomonadota</taxon>
        <taxon>Gammaproteobacteria</taxon>
        <taxon>Oceanospirillales</taxon>
        <taxon>Endozoicomonadaceae</taxon>
        <taxon>Endozoicomonas</taxon>
    </lineage>
</organism>
<evidence type="ECO:0000313" key="2">
    <source>
        <dbReference type="EMBL" id="KEQ14259.1"/>
    </source>
</evidence>
<keyword evidence="3" id="KW-1185">Reference proteome</keyword>
<dbReference type="eggNOG" id="COG3745">
    <property type="taxonomic scope" value="Bacteria"/>
</dbReference>
<gene>
    <name evidence="2" type="ORF">GZ77_07535</name>
</gene>
<dbReference type="Pfam" id="PF16976">
    <property type="entry name" value="RcpC"/>
    <property type="match status" value="1"/>
</dbReference>
<dbReference type="EMBL" id="JOKG01000002">
    <property type="protein sequence ID" value="KEQ14259.1"/>
    <property type="molecule type" value="Genomic_DNA"/>
</dbReference>
<comment type="caution">
    <text evidence="2">The sequence shown here is derived from an EMBL/GenBank/DDBJ whole genome shotgun (WGS) entry which is preliminary data.</text>
</comment>
<evidence type="ECO:0000259" key="1">
    <source>
        <dbReference type="Pfam" id="PF16976"/>
    </source>
</evidence>
<evidence type="ECO:0000313" key="3">
    <source>
        <dbReference type="Proteomes" id="UP000028006"/>
    </source>
</evidence>
<proteinExistence type="predicted"/>
<protein>
    <recommendedName>
        <fullName evidence="1">Flp pilus assembly protein RcpC/CpaB domain-containing protein</fullName>
    </recommendedName>
</protein>
<dbReference type="AlphaFoldDB" id="A0A081N736"/>
<dbReference type="Proteomes" id="UP000028006">
    <property type="component" value="Unassembled WGS sequence"/>
</dbReference>
<dbReference type="NCBIfam" id="TIGR03177">
    <property type="entry name" value="pilus_cpaB"/>
    <property type="match status" value="1"/>
</dbReference>
<sequence>MSMDRRLILGSAFILCTAGIFGFLTSNRSAPEENVSAPSGEPFFEVWVAESAINKADVIEPVMLKITKVPESEAYKAGVVNKKRFDIPPGALAGVDFETGSIIPENKLLVPGQPGHMSLLLGPDQVPYPIKIEGQIALIDILAPGDEVDVVLIASSDQNLAANPSLNSYRGLTVTPLLKARPVVDVKESKDDGITVVIALSRQEVSQMMIARRIGLLDVYKSSADAMTEMRVGDVLSDFTSVTELRGRERVAN</sequence>